<feature type="domain" description="BF1531-like N-terminal" evidence="1">
    <location>
        <begin position="40"/>
        <end position="235"/>
    </location>
</feature>
<evidence type="ECO:0000259" key="1">
    <source>
        <dbReference type="Pfam" id="PF21211"/>
    </source>
</evidence>
<keyword evidence="3" id="KW-1185">Reference proteome</keyword>
<proteinExistence type="predicted"/>
<sequence>MEENIKKTLEYPFQPQFILSKKKKIKRELLKEWHQFENKKVAVLGGSTTHDIIAIIELFLLAQGIRPEFYESEYNGYYTEAVFDNPALKEFHPDIVYIYTTNRNIDQYPDISMTNEQVETLIHNTVRKFTDMWESLTKEYHCPIIQNNFEMPCYRLLGNREVWDIHGAVNFLSRVNEQFYQYAQNHKDFFICDINYISADFGLKKWHDPLYWYMYKYALSLDAIPTLAFNVSNMIKSIFGKNKKGFVLDLDHTLWGGVIGDDGIEEIKLGPEEPEGEAYWEFQRYLKQYKDLGILLNIDSKNERANALLGIKHPNSLLKESDFISIQANWNPKSENFLKIAKELNLLPESLVFVDDNPAERAIIEHQIEGVSAPEIGHVQEYIRIIDRSGFFEVTTLSEDDTYRNEMYRKNAERTKAEASFKDYNEYLCFLNMSAEIAPFTSIYIPRVTQLTNKSNQFNLTAKRYTQSEIESISADENFMTAYGKLMDRFGDNGVVSVIIGEIKGDECHICLWLMSCRVLKRNMEFAMMDYMVERCKEQGIHKMVGYYHPTKKNEMVREFYGELGFFKTIQKEDGDTVWEYEIPEVYIKRNTVIKEIQP</sequence>
<evidence type="ECO:0000313" key="3">
    <source>
        <dbReference type="Proteomes" id="UP000460412"/>
    </source>
</evidence>
<dbReference type="InterPro" id="IPR049369">
    <property type="entry name" value="BF1531-like_N"/>
</dbReference>
<name>A0A7X3SIQ0_9FIRM</name>
<dbReference type="AlphaFoldDB" id="A0A7X3SIQ0"/>
<gene>
    <name evidence="2" type="ORF">GN277_09350</name>
</gene>
<organism evidence="2 3">
    <name type="scientific">Sporofaciens musculi</name>
    <dbReference type="NCBI Taxonomy" id="2681861"/>
    <lineage>
        <taxon>Bacteria</taxon>
        <taxon>Bacillati</taxon>
        <taxon>Bacillota</taxon>
        <taxon>Clostridia</taxon>
        <taxon>Lachnospirales</taxon>
        <taxon>Lachnospiraceae</taxon>
        <taxon>Sporofaciens</taxon>
    </lineage>
</organism>
<evidence type="ECO:0000313" key="2">
    <source>
        <dbReference type="EMBL" id="MXP75582.1"/>
    </source>
</evidence>
<dbReference type="Gene3D" id="3.40.50.1110">
    <property type="entry name" value="SGNH hydrolase"/>
    <property type="match status" value="1"/>
</dbReference>
<dbReference type="Proteomes" id="UP000460412">
    <property type="component" value="Unassembled WGS sequence"/>
</dbReference>
<dbReference type="NCBIfam" id="TIGR01681">
    <property type="entry name" value="HAD-SF-IIIC"/>
    <property type="match status" value="1"/>
</dbReference>
<comment type="caution">
    <text evidence="2">The sequence shown here is derived from an EMBL/GenBank/DDBJ whole genome shotgun (WGS) entry which is preliminary data.</text>
</comment>
<dbReference type="Pfam" id="PF21211">
    <property type="entry name" value="FkbH_N"/>
    <property type="match status" value="1"/>
</dbReference>
<dbReference type="NCBIfam" id="TIGR01686">
    <property type="entry name" value="FkbH"/>
    <property type="match status" value="1"/>
</dbReference>
<accession>A0A7X3SIQ0</accession>
<dbReference type="InterPro" id="IPR036412">
    <property type="entry name" value="HAD-like_sf"/>
</dbReference>
<dbReference type="EMBL" id="WUQX01000001">
    <property type="protein sequence ID" value="MXP75582.1"/>
    <property type="molecule type" value="Genomic_DNA"/>
</dbReference>
<reference evidence="2 3" key="1">
    <citation type="submission" date="2019-12" db="EMBL/GenBank/DDBJ databases">
        <title>Sporaefaciens musculi gen. nov., sp. nov., a novel bacterium isolated from the caecum of an obese mouse.</title>
        <authorList>
            <person name="Rasmussen T.S."/>
            <person name="Streidl T."/>
            <person name="Hitch T.C.A."/>
            <person name="Wortmann E."/>
            <person name="Deptula P."/>
            <person name="Hansen M."/>
            <person name="Nielsen D.S."/>
            <person name="Clavel T."/>
            <person name="Vogensen F.K."/>
        </authorList>
    </citation>
    <scope>NUCLEOTIDE SEQUENCE [LARGE SCALE GENOMIC DNA]</scope>
    <source>
        <strain evidence="2 3">WCA-9-b2</strain>
    </source>
</reference>
<protein>
    <submittedName>
        <fullName evidence="2">HAD-IIIC family phosphatase</fullName>
    </submittedName>
</protein>
<dbReference type="InterPro" id="IPR036514">
    <property type="entry name" value="SGNH_hydro_sf"/>
</dbReference>
<dbReference type="SUPFAM" id="SSF56784">
    <property type="entry name" value="HAD-like"/>
    <property type="match status" value="1"/>
</dbReference>
<dbReference type="RefSeq" id="WP_159750824.1">
    <property type="nucleotide sequence ID" value="NZ_WUQX01000001.1"/>
</dbReference>
<dbReference type="Gene3D" id="3.40.50.1000">
    <property type="entry name" value="HAD superfamily/HAD-like"/>
    <property type="match status" value="1"/>
</dbReference>
<dbReference type="InterPro" id="IPR010033">
    <property type="entry name" value="HAD_SF_ppase_IIIC"/>
</dbReference>
<dbReference type="InterPro" id="IPR023214">
    <property type="entry name" value="HAD_sf"/>
</dbReference>
<dbReference type="InterPro" id="IPR010037">
    <property type="entry name" value="FkbH_domain"/>
</dbReference>